<comment type="caution">
    <text evidence="1">The sequence shown here is derived from an EMBL/GenBank/DDBJ whole genome shotgun (WGS) entry which is preliminary data.</text>
</comment>
<proteinExistence type="predicted"/>
<protein>
    <submittedName>
        <fullName evidence="1">Uncharacterized protein</fullName>
    </submittedName>
</protein>
<organism evidence="1 2">
    <name type="scientific">Rhodoblastus acidophilus</name>
    <name type="common">Rhodopseudomonas acidophila</name>
    <dbReference type="NCBI Taxonomy" id="1074"/>
    <lineage>
        <taxon>Bacteria</taxon>
        <taxon>Pseudomonadati</taxon>
        <taxon>Pseudomonadota</taxon>
        <taxon>Alphaproteobacteria</taxon>
        <taxon>Hyphomicrobiales</taxon>
        <taxon>Rhodoblastaceae</taxon>
        <taxon>Rhodoblastus</taxon>
    </lineage>
</organism>
<dbReference type="AlphaFoldDB" id="A0A6N8DU38"/>
<dbReference type="EMBL" id="WNKS01000036">
    <property type="protein sequence ID" value="MTV33326.1"/>
    <property type="molecule type" value="Genomic_DNA"/>
</dbReference>
<gene>
    <name evidence="1" type="ORF">GJ654_20325</name>
</gene>
<evidence type="ECO:0000313" key="1">
    <source>
        <dbReference type="EMBL" id="MTV33326.1"/>
    </source>
</evidence>
<evidence type="ECO:0000313" key="2">
    <source>
        <dbReference type="Proteomes" id="UP000439113"/>
    </source>
</evidence>
<accession>A0A6N8DU38</accession>
<dbReference type="Proteomes" id="UP000439113">
    <property type="component" value="Unassembled WGS sequence"/>
</dbReference>
<sequence>MGAWVLISETWYKSEMGEKFDIYEDWDEMPRDAFLIDFWDKGDGTFSFEGFFNTDAILGTRRKNGSNFQVIKEVSSIPTNTCLGTIAKAGLGPLSGWSKILSRIKAQSPEWAEEWGCCIQLSEIAQWLEAETAR</sequence>
<reference evidence="1 2" key="1">
    <citation type="submission" date="2019-11" db="EMBL/GenBank/DDBJ databases">
        <title>Whole-genome sequence of a Rhodoblastus acidophilus DSM 142.</title>
        <authorList>
            <person name="Kyndt J.A."/>
            <person name="Meyer T.E."/>
        </authorList>
    </citation>
    <scope>NUCLEOTIDE SEQUENCE [LARGE SCALE GENOMIC DNA]</scope>
    <source>
        <strain evidence="1 2">DSM 142</strain>
    </source>
</reference>
<name>A0A6N8DU38_RHOAC</name>